<dbReference type="NCBIfam" id="TIGR00400">
    <property type="entry name" value="mgtE"/>
    <property type="match status" value="1"/>
</dbReference>
<comment type="function">
    <text evidence="9">Acts as a magnesium transporter.</text>
</comment>
<dbReference type="GO" id="GO:0046872">
    <property type="term" value="F:metal ion binding"/>
    <property type="evidence" value="ECO:0007669"/>
    <property type="project" value="UniProtKB-KW"/>
</dbReference>
<dbReference type="AlphaFoldDB" id="A0A174NNU5"/>
<evidence type="ECO:0000313" key="11">
    <source>
        <dbReference type="EMBL" id="CUP48230.1"/>
    </source>
</evidence>
<evidence type="ECO:0000256" key="1">
    <source>
        <dbReference type="ARBA" id="ARBA00004141"/>
    </source>
</evidence>
<dbReference type="GO" id="GO:0005886">
    <property type="term" value="C:plasma membrane"/>
    <property type="evidence" value="ECO:0007669"/>
    <property type="project" value="UniProtKB-SubCell"/>
</dbReference>
<keyword evidence="9" id="KW-0479">Metal-binding</keyword>
<keyword evidence="8" id="KW-0129">CBS domain</keyword>
<evidence type="ECO:0000256" key="7">
    <source>
        <dbReference type="ARBA" id="ARBA00023136"/>
    </source>
</evidence>
<gene>
    <name evidence="11" type="ORF">ERS852407_06067</name>
</gene>
<feature type="transmembrane region" description="Helical" evidence="9">
    <location>
        <begin position="306"/>
        <end position="322"/>
    </location>
</feature>
<dbReference type="Pfam" id="PF00571">
    <property type="entry name" value="CBS"/>
    <property type="match status" value="2"/>
</dbReference>
<reference evidence="11 12" key="1">
    <citation type="submission" date="2015-09" db="EMBL/GenBank/DDBJ databases">
        <authorList>
            <consortium name="Pathogen Informatics"/>
        </authorList>
    </citation>
    <scope>NUCLEOTIDE SEQUENCE [LARGE SCALE GENOMIC DNA]</scope>
    <source>
        <strain evidence="11 12">2789STDY5608850</strain>
    </source>
</reference>
<accession>A0A174NNU5</accession>
<feature type="transmembrane region" description="Helical" evidence="9">
    <location>
        <begin position="358"/>
        <end position="378"/>
    </location>
</feature>
<evidence type="ECO:0000256" key="6">
    <source>
        <dbReference type="ARBA" id="ARBA00022989"/>
    </source>
</evidence>
<feature type="transmembrane region" description="Helical" evidence="9">
    <location>
        <begin position="423"/>
        <end position="447"/>
    </location>
</feature>
<dbReference type="InterPro" id="IPR006667">
    <property type="entry name" value="SLC41_membr_dom"/>
</dbReference>
<dbReference type="SMART" id="SM00924">
    <property type="entry name" value="MgtE_N"/>
    <property type="match status" value="1"/>
</dbReference>
<evidence type="ECO:0000256" key="4">
    <source>
        <dbReference type="ARBA" id="ARBA00022692"/>
    </source>
</evidence>
<dbReference type="SUPFAM" id="SSF161093">
    <property type="entry name" value="MgtE membrane domain-like"/>
    <property type="match status" value="1"/>
</dbReference>
<dbReference type="PANTHER" id="PTHR43773">
    <property type="entry name" value="MAGNESIUM TRANSPORTER MGTE"/>
    <property type="match status" value="1"/>
</dbReference>
<keyword evidence="7 9" id="KW-0472">Membrane</keyword>
<protein>
    <recommendedName>
        <fullName evidence="9">Magnesium transporter MgtE</fullName>
    </recommendedName>
</protein>
<keyword evidence="5 9" id="KW-0460">Magnesium</keyword>
<dbReference type="EMBL" id="CYZE01000037">
    <property type="protein sequence ID" value="CUP48230.1"/>
    <property type="molecule type" value="Genomic_DNA"/>
</dbReference>
<dbReference type="PROSITE" id="PS51371">
    <property type="entry name" value="CBS"/>
    <property type="match status" value="1"/>
</dbReference>
<dbReference type="InterPro" id="IPR038076">
    <property type="entry name" value="MgtE_N_sf"/>
</dbReference>
<dbReference type="Gene3D" id="3.10.580.10">
    <property type="entry name" value="CBS-domain"/>
    <property type="match status" value="1"/>
</dbReference>
<dbReference type="Gene3D" id="1.25.60.10">
    <property type="entry name" value="MgtE N-terminal domain-like"/>
    <property type="match status" value="1"/>
</dbReference>
<dbReference type="InterPro" id="IPR000644">
    <property type="entry name" value="CBS_dom"/>
</dbReference>
<evidence type="ECO:0000256" key="3">
    <source>
        <dbReference type="ARBA" id="ARBA00022448"/>
    </source>
</evidence>
<dbReference type="Gene3D" id="1.10.357.20">
    <property type="entry name" value="SLC41 divalent cation transporters, integral membrane domain"/>
    <property type="match status" value="1"/>
</dbReference>
<dbReference type="InterPro" id="IPR006669">
    <property type="entry name" value="MgtE_transporter"/>
</dbReference>
<evidence type="ECO:0000256" key="5">
    <source>
        <dbReference type="ARBA" id="ARBA00022842"/>
    </source>
</evidence>
<evidence type="ECO:0000313" key="12">
    <source>
        <dbReference type="Proteomes" id="UP000095651"/>
    </source>
</evidence>
<dbReference type="SMART" id="SM00116">
    <property type="entry name" value="CBS"/>
    <property type="match status" value="2"/>
</dbReference>
<sequence length="449" mass="50180">MQENFNMEELMDLLLTRQFRKLKDILTEMNEVDIATFIEELDSEKTVVVFRMLPKELASDVFACLEVDKQEHIINSITDYELGTIVDDLFVDDAVDMLEELPANVVKRVLKNARPDTRKLINQFLNYPENSAGSIMTAEYVGLKQSMTVEQAFAYIRKNGVDKETIYTCYVMDAKRRLEGVVTVKDLLMNPYEEIIGNIMDTHVIKAFTTEDQEEVADSFQKYDLLSLPVVDHEERLVGIVTVDDVVDVMEQEATEDFEKMAAMLPSEKPYLKTGVFQLAKNRIAWLLILMISSMITGGILAKYEAAFAVIPLLVTFIPMLTDTGGNAGSQSSTMIIRGMAVGEIEPGDLFKVLWKELRVGIIVGAILGFVNYVRLVILYPGKEMLCLTVVLSLMVTVVIAKTIGCVLPIAAKVFHMDPAIMAAPLITTIVDAVSLIIYFQLACSLLGL</sequence>
<dbReference type="Pfam" id="PF03448">
    <property type="entry name" value="MgtE_N"/>
    <property type="match status" value="1"/>
</dbReference>
<keyword evidence="9" id="KW-1003">Cell membrane</keyword>
<evidence type="ECO:0000256" key="9">
    <source>
        <dbReference type="RuleBase" id="RU362011"/>
    </source>
</evidence>
<feature type="transmembrane region" description="Helical" evidence="9">
    <location>
        <begin position="284"/>
        <end position="301"/>
    </location>
</feature>
<evidence type="ECO:0000259" key="10">
    <source>
        <dbReference type="PROSITE" id="PS51371"/>
    </source>
</evidence>
<comment type="subunit">
    <text evidence="9">Homodimer.</text>
</comment>
<name>A0A174NNU5_9FIRM</name>
<dbReference type="InterPro" id="IPR006668">
    <property type="entry name" value="Mg_transptr_MgtE_intracell_dom"/>
</dbReference>
<feature type="domain" description="CBS" evidence="10">
    <location>
        <begin position="200"/>
        <end position="256"/>
    </location>
</feature>
<dbReference type="SUPFAM" id="SSF54631">
    <property type="entry name" value="CBS-domain pair"/>
    <property type="match status" value="1"/>
</dbReference>
<keyword evidence="4 9" id="KW-0812">Transmembrane</keyword>
<dbReference type="InterPro" id="IPR046342">
    <property type="entry name" value="CBS_dom_sf"/>
</dbReference>
<comment type="subcellular location">
    <subcellularLocation>
        <location evidence="9">Cell membrane</location>
        <topology evidence="9">Multi-pass membrane protein</topology>
    </subcellularLocation>
    <subcellularLocation>
        <location evidence="1">Membrane</location>
        <topology evidence="1">Multi-pass membrane protein</topology>
    </subcellularLocation>
</comment>
<proteinExistence type="inferred from homology"/>
<dbReference type="Pfam" id="PF01769">
    <property type="entry name" value="MgtE"/>
    <property type="match status" value="1"/>
</dbReference>
<dbReference type="Proteomes" id="UP000095651">
    <property type="component" value="Unassembled WGS sequence"/>
</dbReference>
<organism evidence="11 12">
    <name type="scientific">Hungatella hathewayi</name>
    <dbReference type="NCBI Taxonomy" id="154046"/>
    <lineage>
        <taxon>Bacteria</taxon>
        <taxon>Bacillati</taxon>
        <taxon>Bacillota</taxon>
        <taxon>Clostridia</taxon>
        <taxon>Lachnospirales</taxon>
        <taxon>Lachnospiraceae</taxon>
        <taxon>Hungatella</taxon>
    </lineage>
</organism>
<keyword evidence="3 9" id="KW-0813">Transport</keyword>
<keyword evidence="6 9" id="KW-1133">Transmembrane helix</keyword>
<evidence type="ECO:0000256" key="8">
    <source>
        <dbReference type="PROSITE-ProRule" id="PRU00703"/>
    </source>
</evidence>
<dbReference type="CDD" id="cd04606">
    <property type="entry name" value="CBS_pair_Mg_transporter"/>
    <property type="match status" value="1"/>
</dbReference>
<dbReference type="RefSeq" id="WP_055660910.1">
    <property type="nucleotide sequence ID" value="NZ_CABIXC010000037.1"/>
</dbReference>
<dbReference type="GO" id="GO:0015095">
    <property type="term" value="F:magnesium ion transmembrane transporter activity"/>
    <property type="evidence" value="ECO:0007669"/>
    <property type="project" value="UniProtKB-UniRule"/>
</dbReference>
<comment type="similarity">
    <text evidence="2 9">Belongs to the SLC41A transporter family.</text>
</comment>
<evidence type="ECO:0000256" key="2">
    <source>
        <dbReference type="ARBA" id="ARBA00009749"/>
    </source>
</evidence>
<dbReference type="PANTHER" id="PTHR43773:SF1">
    <property type="entry name" value="MAGNESIUM TRANSPORTER MGTE"/>
    <property type="match status" value="1"/>
</dbReference>
<dbReference type="InterPro" id="IPR036739">
    <property type="entry name" value="SLC41_membr_dom_sf"/>
</dbReference>
<dbReference type="SUPFAM" id="SSF158791">
    <property type="entry name" value="MgtE N-terminal domain-like"/>
    <property type="match status" value="1"/>
</dbReference>
<feature type="transmembrane region" description="Helical" evidence="9">
    <location>
        <begin position="385"/>
        <end position="411"/>
    </location>
</feature>